<gene>
    <name evidence="2" type="ORF">HNE05_16715</name>
</gene>
<dbReference type="RefSeq" id="WP_173210308.1">
    <property type="nucleotide sequence ID" value="NZ_CP053697.2"/>
</dbReference>
<dbReference type="KEGG" id="pcam:HNE05_16715"/>
<evidence type="ECO:0000256" key="1">
    <source>
        <dbReference type="SAM" id="MobiDB-lite"/>
    </source>
</evidence>
<protein>
    <submittedName>
        <fullName evidence="2">Uncharacterized protein</fullName>
    </submittedName>
</protein>
<reference evidence="2" key="1">
    <citation type="submission" date="2020-07" db="EMBL/GenBank/DDBJ databases">
        <title>Nitrate ammonifying Pseudomonas campi sp. nov. isolated from German agricultural grassland.</title>
        <authorList>
            <person name="Timsy T."/>
            <person name="Ulrich A."/>
            <person name="Spanner T."/>
            <person name="Foesel B."/>
            <person name="Kolb S."/>
            <person name="Horn M.A."/>
            <person name="Behrendt U."/>
        </authorList>
    </citation>
    <scope>NUCLEOTIDE SEQUENCE</scope>
    <source>
        <strain evidence="2">S1-A32-2</strain>
    </source>
</reference>
<accession>A0A6M8FFE2</accession>
<dbReference type="EMBL" id="CP053697">
    <property type="protein sequence ID" value="QKE64923.1"/>
    <property type="molecule type" value="Genomic_DNA"/>
</dbReference>
<dbReference type="PIRSF" id="PIRSF032817">
    <property type="entry name" value="UCP032817"/>
    <property type="match status" value="1"/>
</dbReference>
<dbReference type="Proteomes" id="UP000501379">
    <property type="component" value="Chromosome"/>
</dbReference>
<proteinExistence type="predicted"/>
<keyword evidence="3" id="KW-1185">Reference proteome</keyword>
<sequence>MPLTLSLLGAAALGSGYWFWRKLRRQQRDAFIAGFAFPDRLRSKLQERYPHLTPTQTGEVLRGLREYFQLCRLANRRLVAMPSQAVDLAWHEFILYTRQYRAFCRKGLGRFLHHVPNDAMPSQRSASEGIRRAWRLACLRENLDPGAPARLPLLFALDAQLGIADGFHYRLDCGANPGSYRSGDAYCSSHIGCSSGCSSGCGGDSGSSSSGSDGAGDGGGCGGGCGGGGGD</sequence>
<organism evidence="2 3">
    <name type="scientific">Aquipseudomonas campi</name>
    <dbReference type="NCBI Taxonomy" id="2731681"/>
    <lineage>
        <taxon>Bacteria</taxon>
        <taxon>Pseudomonadati</taxon>
        <taxon>Pseudomonadota</taxon>
        <taxon>Gammaproteobacteria</taxon>
        <taxon>Pseudomonadales</taxon>
        <taxon>Pseudomonadaceae</taxon>
        <taxon>Aquipseudomonas</taxon>
    </lineage>
</organism>
<evidence type="ECO:0000313" key="3">
    <source>
        <dbReference type="Proteomes" id="UP000501379"/>
    </source>
</evidence>
<feature type="region of interest" description="Disordered" evidence="1">
    <location>
        <begin position="206"/>
        <end position="231"/>
    </location>
</feature>
<name>A0A6M8FFE2_9GAMM</name>
<dbReference type="InterPro" id="IPR017008">
    <property type="entry name" value="UCP032817-like"/>
</dbReference>
<evidence type="ECO:0000313" key="2">
    <source>
        <dbReference type="EMBL" id="QKE64923.1"/>
    </source>
</evidence>
<feature type="compositionally biased region" description="Gly residues" evidence="1">
    <location>
        <begin position="213"/>
        <end position="231"/>
    </location>
</feature>
<dbReference type="AlphaFoldDB" id="A0A6M8FFE2"/>